<comment type="similarity">
    <text evidence="1">Belongs to the Gfa family.</text>
</comment>
<keyword evidence="2" id="KW-0479">Metal-binding</keyword>
<accession>A0A061AUZ2</accession>
<dbReference type="Gene3D" id="3.90.1590.10">
    <property type="entry name" value="glutathione-dependent formaldehyde- activating enzyme (gfa)"/>
    <property type="match status" value="1"/>
</dbReference>
<dbReference type="PANTHER" id="PTHR33337">
    <property type="entry name" value="GFA DOMAIN-CONTAINING PROTEIN"/>
    <property type="match status" value="1"/>
</dbReference>
<name>A0A061AUZ2_RHOTO</name>
<dbReference type="Pfam" id="PF04828">
    <property type="entry name" value="GFA"/>
    <property type="match status" value="1"/>
</dbReference>
<keyword evidence="3" id="KW-0862">Zinc</keyword>
<evidence type="ECO:0000313" key="6">
    <source>
        <dbReference type="EMBL" id="CDR39208.1"/>
    </source>
</evidence>
<organism evidence="6">
    <name type="scientific">Rhodotorula toruloides</name>
    <name type="common">Yeast</name>
    <name type="synonym">Rhodosporidium toruloides</name>
    <dbReference type="NCBI Taxonomy" id="5286"/>
    <lineage>
        <taxon>Eukaryota</taxon>
        <taxon>Fungi</taxon>
        <taxon>Dikarya</taxon>
        <taxon>Basidiomycota</taxon>
        <taxon>Pucciniomycotina</taxon>
        <taxon>Microbotryomycetes</taxon>
        <taxon>Sporidiobolales</taxon>
        <taxon>Sporidiobolaceae</taxon>
        <taxon>Rhodotorula</taxon>
    </lineage>
</organism>
<dbReference type="GO" id="GO:0016846">
    <property type="term" value="F:carbon-sulfur lyase activity"/>
    <property type="evidence" value="ECO:0007669"/>
    <property type="project" value="InterPro"/>
</dbReference>
<dbReference type="AlphaFoldDB" id="A0A061AUZ2"/>
<keyword evidence="4" id="KW-0456">Lyase</keyword>
<evidence type="ECO:0000259" key="5">
    <source>
        <dbReference type="PROSITE" id="PS51891"/>
    </source>
</evidence>
<dbReference type="OrthoDB" id="9970124at2759"/>
<reference evidence="6" key="1">
    <citation type="journal article" date="2014" name="Genome Announc.">
        <title>Draft genome sequence of Rhodosporidium toruloides CECT1137, an oleaginous yeast of biotechnological interest.</title>
        <authorList>
            <person name="Morin N."/>
            <person name="Calcas X."/>
            <person name="Devillers H."/>
            <person name="Durrens P."/>
            <person name="Sherman D.J."/>
            <person name="Nicaud J.-M."/>
            <person name="Neuveglise C."/>
        </authorList>
    </citation>
    <scope>NUCLEOTIDE SEQUENCE</scope>
    <source>
        <strain evidence="6">CECT1137</strain>
    </source>
</reference>
<dbReference type="PANTHER" id="PTHR33337:SF40">
    <property type="entry name" value="CENP-V_GFA DOMAIN-CONTAINING PROTEIN-RELATED"/>
    <property type="match status" value="1"/>
</dbReference>
<feature type="domain" description="CENP-V/GFA" evidence="5">
    <location>
        <begin position="30"/>
        <end position="169"/>
    </location>
</feature>
<protein>
    <submittedName>
        <fullName evidence="6">RHTO0S04e02828g1_1</fullName>
    </submittedName>
</protein>
<dbReference type="EMBL" id="LK052939">
    <property type="protein sequence ID" value="CDR39208.1"/>
    <property type="molecule type" value="Genomic_DNA"/>
</dbReference>
<sequence>MGGAHEQADKNHTSDDFPNLAPYNTPADAFEGKYHASCHCGAVRYEAKGEPELSVCCHCHTCQIVHGATSQRALIFKKDHIKFPKECLDSVAFYQTHDKKVGRHLPCKVRCKTCGTLIADEGRNMWLAMPALFRFDDHTEPASWAPKHHIFYKERCLDLERKEGVTYWEGAQDKSEKV</sequence>
<dbReference type="GO" id="GO:0046872">
    <property type="term" value="F:metal ion binding"/>
    <property type="evidence" value="ECO:0007669"/>
    <property type="project" value="UniProtKB-KW"/>
</dbReference>
<dbReference type="SUPFAM" id="SSF51316">
    <property type="entry name" value="Mss4-like"/>
    <property type="match status" value="1"/>
</dbReference>
<gene>
    <name evidence="6" type="ORF">RHTO0S_04e02828g</name>
</gene>
<evidence type="ECO:0000256" key="1">
    <source>
        <dbReference type="ARBA" id="ARBA00005495"/>
    </source>
</evidence>
<proteinExistence type="inferred from homology"/>
<dbReference type="PROSITE" id="PS51891">
    <property type="entry name" value="CENP_V_GFA"/>
    <property type="match status" value="1"/>
</dbReference>
<evidence type="ECO:0000256" key="4">
    <source>
        <dbReference type="ARBA" id="ARBA00023239"/>
    </source>
</evidence>
<evidence type="ECO:0000256" key="3">
    <source>
        <dbReference type="ARBA" id="ARBA00022833"/>
    </source>
</evidence>
<dbReference type="InterPro" id="IPR006913">
    <property type="entry name" value="CENP-V/GFA"/>
</dbReference>
<dbReference type="InterPro" id="IPR011057">
    <property type="entry name" value="Mss4-like_sf"/>
</dbReference>
<evidence type="ECO:0000256" key="2">
    <source>
        <dbReference type="ARBA" id="ARBA00022723"/>
    </source>
</evidence>